<comment type="caution">
    <text evidence="8">The sequence shown here is derived from an EMBL/GenBank/DDBJ whole genome shotgun (WGS) entry which is preliminary data.</text>
</comment>
<dbReference type="EMBL" id="JBGOOL010000007">
    <property type="protein sequence ID" value="MEZ8052210.1"/>
    <property type="molecule type" value="Genomic_DNA"/>
</dbReference>
<keyword evidence="9" id="KW-1185">Reference proteome</keyword>
<feature type="domain" description="Tyr recombinase" evidence="6">
    <location>
        <begin position="273"/>
        <end position="466"/>
    </location>
</feature>
<keyword evidence="3 5" id="KW-0238">DNA-binding</keyword>
<dbReference type="PANTHER" id="PTHR30349">
    <property type="entry name" value="PHAGE INTEGRASE-RELATED"/>
    <property type="match status" value="1"/>
</dbReference>
<gene>
    <name evidence="8" type="ORF">ACED57_03500</name>
</gene>
<protein>
    <submittedName>
        <fullName evidence="8">Tyrosine-type recombinase/integrase</fullName>
    </submittedName>
</protein>
<dbReference type="InterPro" id="IPR013762">
    <property type="entry name" value="Integrase-like_cat_sf"/>
</dbReference>
<dbReference type="PROSITE" id="PS51900">
    <property type="entry name" value="CB"/>
    <property type="match status" value="1"/>
</dbReference>
<dbReference type="Pfam" id="PF00589">
    <property type="entry name" value="Phage_integrase"/>
    <property type="match status" value="1"/>
</dbReference>
<sequence length="479" mass="55203">MILNGKISFFVVGVWFKSLSLHQLKRLNRCFYSGFFVSVLSKITLHRKVAQMYLLRLPNSVYYTRIATPVSLRESGYPNELKFSLLTRERKTAYRRNVEQVQLLHALFEKAIALSLTIVEFKTELAESINTLRAAYNAQPETQTKAPKLVVDPSPKIKIATTPLPGITTNTLTEFIQSKKLEGVTQLTLTQLEQRCNDFLGYLKELNADKPTNSIAMHYRDRLLKRKLSSKTLKDYIAANRQFFNWCLAHELITVNPFAVVKTSSKNAKSAQEQRQRWKSEDLQKLFSNDAYRKQNTDFKWITLLMLYQGCRPSEACQLQVRDIKQGELPCIQFSDSGDAQKLKNQLSNRTVPIHQTLLDMGFLTFVKARQRAKETQLFNVKPRGADNDWSKDYRKTFGNILNDVGFKAGQRATAYSFRHTFIDELKRANVEEHVVSEIVGHKHQNMTYGRYGKRLEPEQLVEAVNLFRLDDIDISLSA</sequence>
<dbReference type="CDD" id="cd01184">
    <property type="entry name" value="INT_C_like_1"/>
    <property type="match status" value="1"/>
</dbReference>
<evidence type="ECO:0000256" key="5">
    <source>
        <dbReference type="PROSITE-ProRule" id="PRU01248"/>
    </source>
</evidence>
<dbReference type="SUPFAM" id="SSF56349">
    <property type="entry name" value="DNA breaking-rejoining enzymes"/>
    <property type="match status" value="1"/>
</dbReference>
<dbReference type="InterPro" id="IPR011010">
    <property type="entry name" value="DNA_brk_join_enz"/>
</dbReference>
<evidence type="ECO:0000256" key="1">
    <source>
        <dbReference type="ARBA" id="ARBA00008857"/>
    </source>
</evidence>
<dbReference type="PANTHER" id="PTHR30349:SF41">
    <property type="entry name" value="INTEGRASE_RECOMBINASE PROTEIN MJ0367-RELATED"/>
    <property type="match status" value="1"/>
</dbReference>
<dbReference type="Pfam" id="PF20172">
    <property type="entry name" value="DUF6538"/>
    <property type="match status" value="1"/>
</dbReference>
<evidence type="ECO:0000313" key="9">
    <source>
        <dbReference type="Proteomes" id="UP001569175"/>
    </source>
</evidence>
<evidence type="ECO:0000256" key="2">
    <source>
        <dbReference type="ARBA" id="ARBA00022908"/>
    </source>
</evidence>
<keyword evidence="4" id="KW-0233">DNA recombination</keyword>
<evidence type="ECO:0000256" key="4">
    <source>
        <dbReference type="ARBA" id="ARBA00023172"/>
    </source>
</evidence>
<accession>A0ABV4KID3</accession>
<comment type="similarity">
    <text evidence="1">Belongs to the 'phage' integrase family.</text>
</comment>
<dbReference type="InterPro" id="IPR050090">
    <property type="entry name" value="Tyrosine_recombinase_XerCD"/>
</dbReference>
<dbReference type="Proteomes" id="UP001569175">
    <property type="component" value="Unassembled WGS sequence"/>
</dbReference>
<name>A0ABV4KID3_9VIBR</name>
<reference evidence="8 9" key="1">
    <citation type="submission" date="2024-06" db="EMBL/GenBank/DDBJ databases">
        <authorList>
            <person name="Steensen K."/>
            <person name="Seneca J."/>
            <person name="Bartlau N."/>
            <person name="Yu A.X."/>
            <person name="Polz M.F."/>
        </authorList>
    </citation>
    <scope>NUCLEOTIDE SEQUENCE [LARGE SCALE GENOMIC DNA]</scope>
    <source>
        <strain evidence="8 9">1F9</strain>
    </source>
</reference>
<dbReference type="Gene3D" id="1.10.150.130">
    <property type="match status" value="1"/>
</dbReference>
<dbReference type="InterPro" id="IPR046668">
    <property type="entry name" value="DUF6538"/>
</dbReference>
<evidence type="ECO:0000259" key="6">
    <source>
        <dbReference type="PROSITE" id="PS51898"/>
    </source>
</evidence>
<evidence type="ECO:0000313" key="8">
    <source>
        <dbReference type="EMBL" id="MEZ8052210.1"/>
    </source>
</evidence>
<feature type="domain" description="Core-binding (CB)" evidence="7">
    <location>
        <begin position="166"/>
        <end position="248"/>
    </location>
</feature>
<keyword evidence="2" id="KW-0229">DNA integration</keyword>
<dbReference type="PROSITE" id="PS51898">
    <property type="entry name" value="TYR_RECOMBINASE"/>
    <property type="match status" value="1"/>
</dbReference>
<dbReference type="RefSeq" id="WP_371707206.1">
    <property type="nucleotide sequence ID" value="NZ_JBGOOL010000007.1"/>
</dbReference>
<dbReference type="InterPro" id="IPR010998">
    <property type="entry name" value="Integrase_recombinase_N"/>
</dbReference>
<evidence type="ECO:0000259" key="7">
    <source>
        <dbReference type="PROSITE" id="PS51900"/>
    </source>
</evidence>
<dbReference type="Gene3D" id="1.10.443.10">
    <property type="entry name" value="Intergrase catalytic core"/>
    <property type="match status" value="1"/>
</dbReference>
<dbReference type="InterPro" id="IPR002104">
    <property type="entry name" value="Integrase_catalytic"/>
</dbReference>
<proteinExistence type="inferred from homology"/>
<evidence type="ECO:0000256" key="3">
    <source>
        <dbReference type="ARBA" id="ARBA00023125"/>
    </source>
</evidence>
<dbReference type="InterPro" id="IPR044068">
    <property type="entry name" value="CB"/>
</dbReference>
<organism evidence="8 9">
    <name type="scientific">Vibrio atlanticus</name>
    <dbReference type="NCBI Taxonomy" id="693153"/>
    <lineage>
        <taxon>Bacteria</taxon>
        <taxon>Pseudomonadati</taxon>
        <taxon>Pseudomonadota</taxon>
        <taxon>Gammaproteobacteria</taxon>
        <taxon>Vibrionales</taxon>
        <taxon>Vibrionaceae</taxon>
        <taxon>Vibrio</taxon>
    </lineage>
</organism>